<keyword evidence="4" id="KW-0676">Redox-active center</keyword>
<dbReference type="PROSITE" id="PS51352">
    <property type="entry name" value="THIOREDOXIN_2"/>
    <property type="match status" value="1"/>
</dbReference>
<dbReference type="PANTHER" id="PTHR13887:SF14">
    <property type="entry name" value="DISULFIDE BOND FORMATION PROTEIN D"/>
    <property type="match status" value="1"/>
</dbReference>
<evidence type="ECO:0000313" key="8">
    <source>
        <dbReference type="Proteomes" id="UP000625316"/>
    </source>
</evidence>
<keyword evidence="8" id="KW-1185">Reference proteome</keyword>
<gene>
    <name evidence="7" type="ORF">IQ266_14075</name>
</gene>
<keyword evidence="3" id="KW-1015">Disulfide bond</keyword>
<dbReference type="RefSeq" id="WP_264325688.1">
    <property type="nucleotide sequence ID" value="NZ_JADEXQ010000046.1"/>
</dbReference>
<accession>A0A928Z3N0</accession>
<dbReference type="AlphaFoldDB" id="A0A928Z3N0"/>
<comment type="caution">
    <text evidence="7">The sequence shown here is derived from an EMBL/GenBank/DDBJ whole genome shotgun (WGS) entry which is preliminary data.</text>
</comment>
<name>A0A928Z3N0_9CYAN</name>
<dbReference type="Pfam" id="PF01323">
    <property type="entry name" value="DSBA"/>
    <property type="match status" value="1"/>
</dbReference>
<dbReference type="InterPro" id="IPR036249">
    <property type="entry name" value="Thioredoxin-like_sf"/>
</dbReference>
<protein>
    <submittedName>
        <fullName evidence="7">Thioredoxin domain-containing protein</fullName>
    </submittedName>
</protein>
<evidence type="ECO:0000256" key="3">
    <source>
        <dbReference type="ARBA" id="ARBA00023157"/>
    </source>
</evidence>
<evidence type="ECO:0000256" key="2">
    <source>
        <dbReference type="ARBA" id="ARBA00023002"/>
    </source>
</evidence>
<feature type="signal peptide" evidence="5">
    <location>
        <begin position="1"/>
        <end position="35"/>
    </location>
</feature>
<reference evidence="7" key="1">
    <citation type="submission" date="2020-10" db="EMBL/GenBank/DDBJ databases">
        <authorList>
            <person name="Castelo-Branco R."/>
            <person name="Eusebio N."/>
            <person name="Adriana R."/>
            <person name="Vieira A."/>
            <person name="Brugerolle De Fraissinette N."/>
            <person name="Rezende De Castro R."/>
            <person name="Schneider M.P."/>
            <person name="Vasconcelos V."/>
            <person name="Leao P.N."/>
        </authorList>
    </citation>
    <scope>NUCLEOTIDE SEQUENCE</scope>
    <source>
        <strain evidence="7">LEGE 11480</strain>
    </source>
</reference>
<dbReference type="EMBL" id="JADEXQ010000046">
    <property type="protein sequence ID" value="MBE9030859.1"/>
    <property type="molecule type" value="Genomic_DNA"/>
</dbReference>
<feature type="domain" description="Thioredoxin" evidence="6">
    <location>
        <begin position="48"/>
        <end position="252"/>
    </location>
</feature>
<organism evidence="7 8">
    <name type="scientific">Romeriopsis navalis LEGE 11480</name>
    <dbReference type="NCBI Taxonomy" id="2777977"/>
    <lineage>
        <taxon>Bacteria</taxon>
        <taxon>Bacillati</taxon>
        <taxon>Cyanobacteriota</taxon>
        <taxon>Cyanophyceae</taxon>
        <taxon>Leptolyngbyales</taxon>
        <taxon>Leptolyngbyaceae</taxon>
        <taxon>Romeriopsis</taxon>
        <taxon>Romeriopsis navalis</taxon>
    </lineage>
</organism>
<dbReference type="SUPFAM" id="SSF52833">
    <property type="entry name" value="Thioredoxin-like"/>
    <property type="match status" value="1"/>
</dbReference>
<evidence type="ECO:0000256" key="5">
    <source>
        <dbReference type="SAM" id="SignalP"/>
    </source>
</evidence>
<evidence type="ECO:0000313" key="7">
    <source>
        <dbReference type="EMBL" id="MBE9030859.1"/>
    </source>
</evidence>
<evidence type="ECO:0000256" key="4">
    <source>
        <dbReference type="ARBA" id="ARBA00023284"/>
    </source>
</evidence>
<keyword evidence="2" id="KW-0560">Oxidoreductase</keyword>
<dbReference type="Gene3D" id="3.40.30.10">
    <property type="entry name" value="Glutaredoxin"/>
    <property type="match status" value="1"/>
</dbReference>
<keyword evidence="1 5" id="KW-0732">Signal</keyword>
<sequence>MQGFNYFNQRVARQSLIGMLLLMVALTSCSNPVNADNPVNSDLEKQVLEIIRKNPEVILESVSKYQREQQEQQSKARENVISQITSKPAAIIGKSPKLGQGKTLLIEFSDFQCPFCAEAHKNIKQFVKKRSGEVTLVYKHLPLEQIHPEAVPAAQAAWAAQQQGKFWEFHDAMFENQDRINPDFYQETAKQLGLDLEKFERDRKSKTAQKAVEDDLKLARSLEISGTPTFIMNGQLFSGAVPVEELEKRLAQ</sequence>
<evidence type="ECO:0000259" key="6">
    <source>
        <dbReference type="PROSITE" id="PS51352"/>
    </source>
</evidence>
<dbReference type="PANTHER" id="PTHR13887">
    <property type="entry name" value="GLUTATHIONE S-TRANSFERASE KAPPA"/>
    <property type="match status" value="1"/>
</dbReference>
<evidence type="ECO:0000256" key="1">
    <source>
        <dbReference type="ARBA" id="ARBA00022729"/>
    </source>
</evidence>
<dbReference type="InterPro" id="IPR013766">
    <property type="entry name" value="Thioredoxin_domain"/>
</dbReference>
<dbReference type="InterPro" id="IPR001853">
    <property type="entry name" value="DSBA-like_thioredoxin_dom"/>
</dbReference>
<proteinExistence type="predicted"/>
<dbReference type="GO" id="GO:0016491">
    <property type="term" value="F:oxidoreductase activity"/>
    <property type="evidence" value="ECO:0007669"/>
    <property type="project" value="UniProtKB-KW"/>
</dbReference>
<dbReference type="Proteomes" id="UP000625316">
    <property type="component" value="Unassembled WGS sequence"/>
</dbReference>
<feature type="chain" id="PRO_5037871013" evidence="5">
    <location>
        <begin position="36"/>
        <end position="252"/>
    </location>
</feature>